<dbReference type="Proteomes" id="UP001634394">
    <property type="component" value="Unassembled WGS sequence"/>
</dbReference>
<keyword evidence="6 9" id="KW-1133">Transmembrane helix</keyword>
<evidence type="ECO:0000256" key="6">
    <source>
        <dbReference type="ARBA" id="ARBA00022989"/>
    </source>
</evidence>
<gene>
    <name evidence="10" type="ORF">ACJMK2_004883</name>
</gene>
<evidence type="ECO:0000256" key="8">
    <source>
        <dbReference type="ARBA" id="ARBA00023136"/>
    </source>
</evidence>
<dbReference type="PANTHER" id="PTHR12263">
    <property type="entry name" value="VACUOLAR ATP SYNTHASE SUBUNIT H"/>
    <property type="match status" value="1"/>
</dbReference>
<keyword evidence="5" id="KW-0375">Hydrogen ion transport</keyword>
<keyword evidence="4 9" id="KW-0812">Transmembrane</keyword>
<keyword evidence="3" id="KW-0813">Transport</keyword>
<dbReference type="InterPro" id="IPR008389">
    <property type="entry name" value="ATPase_V0-cplx_e1/e2_su"/>
</dbReference>
<evidence type="ECO:0000256" key="3">
    <source>
        <dbReference type="ARBA" id="ARBA00022448"/>
    </source>
</evidence>
<evidence type="ECO:0000313" key="11">
    <source>
        <dbReference type="Proteomes" id="UP001634394"/>
    </source>
</evidence>
<sequence>MEPGSRGSITIAVITIFWGAVGIFGPLLVQFFMRGSQNKGIVQIMLIMTSVCCYLFWLCGFLFQLNPLLGPQLKSEFIRFIQHEW</sequence>
<dbReference type="GO" id="GO:1902600">
    <property type="term" value="P:proton transmembrane transport"/>
    <property type="evidence" value="ECO:0007669"/>
    <property type="project" value="UniProtKB-KW"/>
</dbReference>
<proteinExistence type="inferred from homology"/>
<name>A0ABD3VQZ0_SINWO</name>
<comment type="caution">
    <text evidence="10">The sequence shown here is derived from an EMBL/GenBank/DDBJ whole genome shotgun (WGS) entry which is preliminary data.</text>
</comment>
<evidence type="ECO:0008006" key="12">
    <source>
        <dbReference type="Google" id="ProtNLM"/>
    </source>
</evidence>
<organism evidence="10 11">
    <name type="scientific">Sinanodonta woodiana</name>
    <name type="common">Chinese pond mussel</name>
    <name type="synonym">Anodonta woodiana</name>
    <dbReference type="NCBI Taxonomy" id="1069815"/>
    <lineage>
        <taxon>Eukaryota</taxon>
        <taxon>Metazoa</taxon>
        <taxon>Spiralia</taxon>
        <taxon>Lophotrochozoa</taxon>
        <taxon>Mollusca</taxon>
        <taxon>Bivalvia</taxon>
        <taxon>Autobranchia</taxon>
        <taxon>Heteroconchia</taxon>
        <taxon>Palaeoheterodonta</taxon>
        <taxon>Unionida</taxon>
        <taxon>Unionoidea</taxon>
        <taxon>Unionidae</taxon>
        <taxon>Unioninae</taxon>
        <taxon>Sinanodonta</taxon>
    </lineage>
</organism>
<evidence type="ECO:0000256" key="9">
    <source>
        <dbReference type="SAM" id="Phobius"/>
    </source>
</evidence>
<dbReference type="EMBL" id="JBJQND010000010">
    <property type="protein sequence ID" value="KAL3863109.1"/>
    <property type="molecule type" value="Genomic_DNA"/>
</dbReference>
<keyword evidence="7" id="KW-0406">Ion transport</keyword>
<evidence type="ECO:0000256" key="2">
    <source>
        <dbReference type="ARBA" id="ARBA00008328"/>
    </source>
</evidence>
<keyword evidence="11" id="KW-1185">Reference proteome</keyword>
<evidence type="ECO:0000313" key="10">
    <source>
        <dbReference type="EMBL" id="KAL3863108.1"/>
    </source>
</evidence>
<evidence type="ECO:0000256" key="5">
    <source>
        <dbReference type="ARBA" id="ARBA00022781"/>
    </source>
</evidence>
<protein>
    <recommendedName>
        <fullName evidence="12">V-type proton ATPase subunit</fullName>
    </recommendedName>
</protein>
<evidence type="ECO:0000256" key="7">
    <source>
        <dbReference type="ARBA" id="ARBA00023065"/>
    </source>
</evidence>
<feature type="transmembrane region" description="Helical" evidence="9">
    <location>
        <begin position="41"/>
        <end position="63"/>
    </location>
</feature>
<keyword evidence="8 9" id="KW-0472">Membrane</keyword>
<dbReference type="EMBL" id="JBJQND010000010">
    <property type="protein sequence ID" value="KAL3863108.1"/>
    <property type="molecule type" value="Genomic_DNA"/>
</dbReference>
<dbReference type="AlphaFoldDB" id="A0ABD3VQZ0"/>
<feature type="transmembrane region" description="Helical" evidence="9">
    <location>
        <begin position="6"/>
        <end position="29"/>
    </location>
</feature>
<dbReference type="GO" id="GO:0012505">
    <property type="term" value="C:endomembrane system"/>
    <property type="evidence" value="ECO:0007669"/>
    <property type="project" value="UniProtKB-SubCell"/>
</dbReference>
<reference evidence="10 11" key="1">
    <citation type="submission" date="2024-11" db="EMBL/GenBank/DDBJ databases">
        <title>Chromosome-level genome assembly of the freshwater bivalve Anodonta woodiana.</title>
        <authorList>
            <person name="Chen X."/>
        </authorList>
    </citation>
    <scope>NUCLEOTIDE SEQUENCE [LARGE SCALE GENOMIC DNA]</scope>
    <source>
        <strain evidence="10">MN2024</strain>
        <tissue evidence="10">Gills</tissue>
    </source>
</reference>
<accession>A0ABD3VQZ0</accession>
<dbReference type="Pfam" id="PF05493">
    <property type="entry name" value="ATP_synt_H"/>
    <property type="match status" value="1"/>
</dbReference>
<evidence type="ECO:0000256" key="1">
    <source>
        <dbReference type="ARBA" id="ARBA00004127"/>
    </source>
</evidence>
<evidence type="ECO:0000256" key="4">
    <source>
        <dbReference type="ARBA" id="ARBA00022692"/>
    </source>
</evidence>
<comment type="subcellular location">
    <subcellularLocation>
        <location evidence="1">Endomembrane system</location>
        <topology evidence="1">Multi-pass membrane protein</topology>
    </subcellularLocation>
</comment>
<comment type="similarity">
    <text evidence="2">Belongs to the V-ATPase e1/e2 subunit family.</text>
</comment>
<dbReference type="PANTHER" id="PTHR12263:SF0">
    <property type="entry name" value="V-TYPE PROTON ATPASE SUBUNIT"/>
    <property type="match status" value="1"/>
</dbReference>